<name>A0ABR9ZSD5_9FIRM</name>
<reference evidence="1 2" key="1">
    <citation type="submission" date="2020-11" db="EMBL/GenBank/DDBJ databases">
        <title>Fusibacter basophilias sp. nov.</title>
        <authorList>
            <person name="Qiu D."/>
        </authorList>
    </citation>
    <scope>NUCLEOTIDE SEQUENCE [LARGE SCALE GENOMIC DNA]</scope>
    <source>
        <strain evidence="1 2">Q10-2</strain>
    </source>
</reference>
<keyword evidence="2" id="KW-1185">Reference proteome</keyword>
<organism evidence="1 2">
    <name type="scientific">Fusibacter ferrireducens</name>
    <dbReference type="NCBI Taxonomy" id="2785058"/>
    <lineage>
        <taxon>Bacteria</taxon>
        <taxon>Bacillati</taxon>
        <taxon>Bacillota</taxon>
        <taxon>Clostridia</taxon>
        <taxon>Eubacteriales</taxon>
        <taxon>Eubacteriales Family XII. Incertae Sedis</taxon>
        <taxon>Fusibacter</taxon>
    </lineage>
</organism>
<gene>
    <name evidence="1" type="ORF">ISU02_09535</name>
</gene>
<sequence length="56" mass="6429">MTFARVVSGSSYWYSKRTEVWYNVNGRSQIFLTFAIWRKGVAASMNVGKTKAIICF</sequence>
<dbReference type="Proteomes" id="UP000614200">
    <property type="component" value="Unassembled WGS sequence"/>
</dbReference>
<protein>
    <submittedName>
        <fullName evidence="1">Uncharacterized protein</fullName>
    </submittedName>
</protein>
<accession>A0ABR9ZSD5</accession>
<evidence type="ECO:0000313" key="2">
    <source>
        <dbReference type="Proteomes" id="UP000614200"/>
    </source>
</evidence>
<dbReference type="EMBL" id="JADKNH010000005">
    <property type="protein sequence ID" value="MBF4693362.1"/>
    <property type="molecule type" value="Genomic_DNA"/>
</dbReference>
<dbReference type="RefSeq" id="WP_194701599.1">
    <property type="nucleotide sequence ID" value="NZ_JADKNH010000005.1"/>
</dbReference>
<proteinExistence type="predicted"/>
<comment type="caution">
    <text evidence="1">The sequence shown here is derived from an EMBL/GenBank/DDBJ whole genome shotgun (WGS) entry which is preliminary data.</text>
</comment>
<evidence type="ECO:0000313" key="1">
    <source>
        <dbReference type="EMBL" id="MBF4693362.1"/>
    </source>
</evidence>